<dbReference type="PROSITE" id="PS00383">
    <property type="entry name" value="TYR_PHOSPHATASE_1"/>
    <property type="match status" value="1"/>
</dbReference>
<accession>A0A9P4SHP3</accession>
<dbReference type="InterPro" id="IPR029021">
    <property type="entry name" value="Prot-tyrosine_phosphatase-like"/>
</dbReference>
<dbReference type="EMBL" id="MU006089">
    <property type="protein sequence ID" value="KAF2842858.1"/>
    <property type="molecule type" value="Genomic_DNA"/>
</dbReference>
<dbReference type="InterPro" id="IPR016130">
    <property type="entry name" value="Tyr_Pase_AS"/>
</dbReference>
<dbReference type="PANTHER" id="PTHR31126:SF10">
    <property type="entry name" value="PROTEIN PHOSPHATASE, PUTATIVE (AFU_ORTHOLOGUE AFUA_6G06650)-RELATED"/>
    <property type="match status" value="1"/>
</dbReference>
<dbReference type="AlphaFoldDB" id="A0A9P4SHP3"/>
<dbReference type="PROSITE" id="PS50056">
    <property type="entry name" value="TYR_PHOSPHATASE_2"/>
    <property type="match status" value="1"/>
</dbReference>
<dbReference type="InterPro" id="IPR000387">
    <property type="entry name" value="Tyr_Pase_dom"/>
</dbReference>
<evidence type="ECO:0000259" key="1">
    <source>
        <dbReference type="PROSITE" id="PS50056"/>
    </source>
</evidence>
<name>A0A9P4SHP3_9PEZI</name>
<protein>
    <submittedName>
        <fullName evidence="2">Tyrosine/serine phosphatase-like protein</fullName>
    </submittedName>
</protein>
<dbReference type="GO" id="GO:0004721">
    <property type="term" value="F:phosphoprotein phosphatase activity"/>
    <property type="evidence" value="ECO:0007669"/>
    <property type="project" value="InterPro"/>
</dbReference>
<keyword evidence="3" id="KW-1185">Reference proteome</keyword>
<proteinExistence type="predicted"/>
<sequence length="287" mass="31862">MEANKILNFRDVGTTINRITSSQLVKSGKLFRSARPDDASPSEQRALVDQHGIKHIIDLRTPTEHIEQSKRRNTNVVASALVPKTEEQVAGPLRIPGITHHDINFNGSAFSRSLLWQLSWWNITKLLSLMVLGYRLEAISILGRNVMAPRGLIGLGIDSVDACKAEVRMVFDLLANEDKYPICVHCTQGKDRTGLIVMLVLLLLDVSIEAINEDYMMSGPELESEKDGRLKEIQSIGLGKEFAECSPELVQKVSEHLVNKYDGVVGYLEACGVTKEMMEKVKAILAP</sequence>
<comment type="caution">
    <text evidence="2">The sequence shown here is derived from an EMBL/GenBank/DDBJ whole genome shotgun (WGS) entry which is preliminary data.</text>
</comment>
<dbReference type="OrthoDB" id="9988524at2759"/>
<evidence type="ECO:0000313" key="3">
    <source>
        <dbReference type="Proteomes" id="UP000799429"/>
    </source>
</evidence>
<dbReference type="SUPFAM" id="SSF52799">
    <property type="entry name" value="(Phosphotyrosine protein) phosphatases II"/>
    <property type="match status" value="1"/>
</dbReference>
<dbReference type="InterPro" id="IPR026893">
    <property type="entry name" value="Tyr/Ser_Pase_IphP-type"/>
</dbReference>
<dbReference type="Pfam" id="PF13350">
    <property type="entry name" value="Y_phosphatase3"/>
    <property type="match status" value="1"/>
</dbReference>
<feature type="domain" description="Tyrosine specific protein phosphatases" evidence="1">
    <location>
        <begin position="167"/>
        <end position="208"/>
    </location>
</feature>
<gene>
    <name evidence="2" type="ORF">M501DRAFT_926202</name>
</gene>
<reference evidence="2" key="1">
    <citation type="journal article" date="2020" name="Stud. Mycol.">
        <title>101 Dothideomycetes genomes: a test case for predicting lifestyles and emergence of pathogens.</title>
        <authorList>
            <person name="Haridas S."/>
            <person name="Albert R."/>
            <person name="Binder M."/>
            <person name="Bloem J."/>
            <person name="Labutti K."/>
            <person name="Salamov A."/>
            <person name="Andreopoulos B."/>
            <person name="Baker S."/>
            <person name="Barry K."/>
            <person name="Bills G."/>
            <person name="Bluhm B."/>
            <person name="Cannon C."/>
            <person name="Castanera R."/>
            <person name="Culley D."/>
            <person name="Daum C."/>
            <person name="Ezra D."/>
            <person name="Gonzalez J."/>
            <person name="Henrissat B."/>
            <person name="Kuo A."/>
            <person name="Liang C."/>
            <person name="Lipzen A."/>
            <person name="Lutzoni F."/>
            <person name="Magnuson J."/>
            <person name="Mondo S."/>
            <person name="Nolan M."/>
            <person name="Ohm R."/>
            <person name="Pangilinan J."/>
            <person name="Park H.-J."/>
            <person name="Ramirez L."/>
            <person name="Alfaro M."/>
            <person name="Sun H."/>
            <person name="Tritt A."/>
            <person name="Yoshinaga Y."/>
            <person name="Zwiers L.-H."/>
            <person name="Turgeon B."/>
            <person name="Goodwin S."/>
            <person name="Spatafora J."/>
            <person name="Crous P."/>
            <person name="Grigoriev I."/>
        </authorList>
    </citation>
    <scope>NUCLEOTIDE SEQUENCE</scope>
    <source>
        <strain evidence="2">CBS 101060</strain>
    </source>
</reference>
<dbReference type="PANTHER" id="PTHR31126">
    <property type="entry name" value="TYROSINE-PROTEIN PHOSPHATASE"/>
    <property type="match status" value="1"/>
</dbReference>
<dbReference type="Proteomes" id="UP000799429">
    <property type="component" value="Unassembled WGS sequence"/>
</dbReference>
<evidence type="ECO:0000313" key="2">
    <source>
        <dbReference type="EMBL" id="KAF2842858.1"/>
    </source>
</evidence>
<dbReference type="Gene3D" id="3.90.190.10">
    <property type="entry name" value="Protein tyrosine phosphatase superfamily"/>
    <property type="match status" value="1"/>
</dbReference>
<organism evidence="2 3">
    <name type="scientific">Patellaria atrata CBS 101060</name>
    <dbReference type="NCBI Taxonomy" id="1346257"/>
    <lineage>
        <taxon>Eukaryota</taxon>
        <taxon>Fungi</taxon>
        <taxon>Dikarya</taxon>
        <taxon>Ascomycota</taxon>
        <taxon>Pezizomycotina</taxon>
        <taxon>Dothideomycetes</taxon>
        <taxon>Dothideomycetes incertae sedis</taxon>
        <taxon>Patellariales</taxon>
        <taxon>Patellariaceae</taxon>
        <taxon>Patellaria</taxon>
    </lineage>
</organism>